<comment type="caution">
    <text evidence="1">The sequence shown here is derived from an EMBL/GenBank/DDBJ whole genome shotgun (WGS) entry which is preliminary data.</text>
</comment>
<sequence>MKDYVALLNDILKNVEGEPGWKVMGIAGDKENPGFAYTIGLYHNYKHPEIILFGLPIETALTLLNDVGDRVKGGEVIQPNVTYTDLVQKYPVIFKAIPNNDSDTREDLLGIAVRFYGHVSFPVLQFIWTDSKGKFPWESDCEMKTKLCQPLAWTE</sequence>
<evidence type="ECO:0008006" key="3">
    <source>
        <dbReference type="Google" id="ProtNLM"/>
    </source>
</evidence>
<dbReference type="AlphaFoldDB" id="A0A139X6J7"/>
<accession>A0A139X6J7</accession>
<reference evidence="1 2" key="1">
    <citation type="journal article" date="2013" name="Genome Biol. Evol.">
        <title>Genomes of Stigonematalean cyanobacteria (subsection V) and the evolution of oxygenic photosynthesis from prokaryotes to plastids.</title>
        <authorList>
            <person name="Dagan T."/>
            <person name="Roettger M."/>
            <person name="Stucken K."/>
            <person name="Landan G."/>
            <person name="Koch R."/>
            <person name="Major P."/>
            <person name="Gould S.B."/>
            <person name="Goremykin V.V."/>
            <person name="Rippka R."/>
            <person name="Tandeau de Marsac N."/>
            <person name="Gugger M."/>
            <person name="Lockhart P.J."/>
            <person name="Allen J.F."/>
            <person name="Brune I."/>
            <person name="Maus I."/>
            <person name="Puhler A."/>
            <person name="Martin W.F."/>
        </authorList>
    </citation>
    <scope>NUCLEOTIDE SEQUENCE [LARGE SCALE GENOMIC DNA]</scope>
    <source>
        <strain evidence="1 2">PCC 7110</strain>
    </source>
</reference>
<proteinExistence type="predicted"/>
<dbReference type="Proteomes" id="UP000076925">
    <property type="component" value="Unassembled WGS sequence"/>
</dbReference>
<organism evidence="1 2">
    <name type="scientific">Scytonema hofmannii PCC 7110</name>
    <dbReference type="NCBI Taxonomy" id="128403"/>
    <lineage>
        <taxon>Bacteria</taxon>
        <taxon>Bacillati</taxon>
        <taxon>Cyanobacteriota</taxon>
        <taxon>Cyanophyceae</taxon>
        <taxon>Nostocales</taxon>
        <taxon>Scytonemataceae</taxon>
        <taxon>Scytonema</taxon>
    </lineage>
</organism>
<dbReference type="EMBL" id="ANNX02000030">
    <property type="protein sequence ID" value="KYC40327.1"/>
    <property type="molecule type" value="Genomic_DNA"/>
</dbReference>
<dbReference type="OrthoDB" id="511192at2"/>
<dbReference type="STRING" id="128403.WA1_27755"/>
<name>A0A139X6J7_9CYAN</name>
<dbReference type="InterPro" id="IPR025358">
    <property type="entry name" value="DUF4262"/>
</dbReference>
<dbReference type="Pfam" id="PF14081">
    <property type="entry name" value="DUF4262"/>
    <property type="match status" value="1"/>
</dbReference>
<evidence type="ECO:0000313" key="1">
    <source>
        <dbReference type="EMBL" id="KYC40327.1"/>
    </source>
</evidence>
<keyword evidence="2" id="KW-1185">Reference proteome</keyword>
<dbReference type="RefSeq" id="WP_017745654.1">
    <property type="nucleotide sequence ID" value="NZ_KQ976354.1"/>
</dbReference>
<protein>
    <recommendedName>
        <fullName evidence="3">DUF4262 domain-containing protein</fullName>
    </recommendedName>
</protein>
<evidence type="ECO:0000313" key="2">
    <source>
        <dbReference type="Proteomes" id="UP000076925"/>
    </source>
</evidence>
<gene>
    <name evidence="1" type="ORF">WA1_27755</name>
</gene>